<dbReference type="PANTHER" id="PTHR42742:SF3">
    <property type="entry name" value="FRUCTOKINASE"/>
    <property type="match status" value="1"/>
</dbReference>
<dbReference type="CDD" id="cd07010">
    <property type="entry name" value="cupin_PMI_type_I_N_bac"/>
    <property type="match status" value="1"/>
</dbReference>
<sequence length="320" mass="34411">MQTLPLLTFEPLFQRYLWGGRRLGGVLGKAIGPGDNYAESWEIVDHSDGQSVVADGPLVGRTLGEVVEEHNALLFGRHAPQQKFPLLLKFLDANRTLSVQVHPNDAQGAKLDPPDLGKTEAWVVLAAEPGAKIYAGLRAGVDREGLAAAMEAGTCDACLHVIEPAVGDCVFIPAGTVHALGEGIVIAEIQQASNTTFRLFDWNRVDKDGQPRPLHIRQSLEVTDFDRGPVEPQTPEPTGDGAQRLVTCDKFVLERRELAEGWTLPQDDRFHILAVVAGEAVANAGEQSIALTLGSAVLAPARRPSTVVSGEAVLLDMYLP</sequence>
<dbReference type="InterPro" id="IPR046457">
    <property type="entry name" value="PMI_typeI_cat"/>
</dbReference>
<keyword evidence="1 5" id="KW-0479">Metal-binding</keyword>
<organism evidence="9 10">
    <name type="scientific">Pirellulimonas nuda</name>
    <dbReference type="NCBI Taxonomy" id="2528009"/>
    <lineage>
        <taxon>Bacteria</taxon>
        <taxon>Pseudomonadati</taxon>
        <taxon>Planctomycetota</taxon>
        <taxon>Planctomycetia</taxon>
        <taxon>Pirellulales</taxon>
        <taxon>Lacipirellulaceae</taxon>
        <taxon>Pirellulimonas</taxon>
    </lineage>
</organism>
<proteinExistence type="predicted"/>
<accession>A0A518D819</accession>
<dbReference type="AlphaFoldDB" id="A0A518D819"/>
<dbReference type="GO" id="GO:0004476">
    <property type="term" value="F:mannose-6-phosphate isomerase activity"/>
    <property type="evidence" value="ECO:0007669"/>
    <property type="project" value="InterPro"/>
</dbReference>
<dbReference type="Pfam" id="PF20511">
    <property type="entry name" value="PMI_typeI_cat"/>
    <property type="match status" value="1"/>
</dbReference>
<evidence type="ECO:0000256" key="5">
    <source>
        <dbReference type="PIRSR" id="PIRSR036894-1"/>
    </source>
</evidence>
<dbReference type="InterPro" id="IPR014628">
    <property type="entry name" value="Man6P_isomerase_Firm_short"/>
</dbReference>
<evidence type="ECO:0000313" key="10">
    <source>
        <dbReference type="Proteomes" id="UP000317429"/>
    </source>
</evidence>
<feature type="active site" evidence="6">
    <location>
        <position position="198"/>
    </location>
</feature>
<keyword evidence="10" id="KW-1185">Reference proteome</keyword>
<dbReference type="EMBL" id="CP036291">
    <property type="protein sequence ID" value="QDU87603.1"/>
    <property type="molecule type" value="Genomic_DNA"/>
</dbReference>
<dbReference type="InterPro" id="IPR014710">
    <property type="entry name" value="RmlC-like_jellyroll"/>
</dbReference>
<dbReference type="GO" id="GO:0005975">
    <property type="term" value="P:carbohydrate metabolic process"/>
    <property type="evidence" value="ECO:0007669"/>
    <property type="project" value="InterPro"/>
</dbReference>
<dbReference type="PANTHER" id="PTHR42742">
    <property type="entry name" value="TRANSCRIPTIONAL REPRESSOR MPRA"/>
    <property type="match status" value="1"/>
</dbReference>
<name>A0A518D819_9BACT</name>
<evidence type="ECO:0000256" key="2">
    <source>
        <dbReference type="ARBA" id="ARBA00022833"/>
    </source>
</evidence>
<dbReference type="RefSeq" id="WP_145281636.1">
    <property type="nucleotide sequence ID" value="NZ_CP036291.1"/>
</dbReference>
<dbReference type="OrthoDB" id="9808275at2"/>
<dbReference type="InterPro" id="IPR049071">
    <property type="entry name" value="MPI_cupin_dom"/>
</dbReference>
<evidence type="ECO:0000256" key="1">
    <source>
        <dbReference type="ARBA" id="ARBA00022723"/>
    </source>
</evidence>
<evidence type="ECO:0000259" key="7">
    <source>
        <dbReference type="Pfam" id="PF20511"/>
    </source>
</evidence>
<dbReference type="Pfam" id="PF21621">
    <property type="entry name" value="MPI_cupin_dom"/>
    <property type="match status" value="1"/>
</dbReference>
<evidence type="ECO:0000256" key="6">
    <source>
        <dbReference type="PIRSR" id="PIRSR036894-2"/>
    </source>
</evidence>
<dbReference type="InterPro" id="IPR011051">
    <property type="entry name" value="RmlC_Cupin_sf"/>
</dbReference>
<feature type="binding site" evidence="5">
    <location>
        <position position="102"/>
    </location>
    <ligand>
        <name>Zn(2+)</name>
        <dbReference type="ChEBI" id="CHEBI:29105"/>
    </ligand>
</feature>
<dbReference type="Proteomes" id="UP000317429">
    <property type="component" value="Chromosome"/>
</dbReference>
<dbReference type="GO" id="GO:0008270">
    <property type="term" value="F:zinc ion binding"/>
    <property type="evidence" value="ECO:0007669"/>
    <property type="project" value="InterPro"/>
</dbReference>
<feature type="domain" description="Mannose-6-phosphate isomerase cupin" evidence="8">
    <location>
        <begin position="244"/>
        <end position="315"/>
    </location>
</feature>
<reference evidence="9 10" key="1">
    <citation type="submission" date="2019-02" db="EMBL/GenBank/DDBJ databases">
        <title>Deep-cultivation of Planctomycetes and their phenomic and genomic characterization uncovers novel biology.</title>
        <authorList>
            <person name="Wiegand S."/>
            <person name="Jogler M."/>
            <person name="Boedeker C."/>
            <person name="Pinto D."/>
            <person name="Vollmers J."/>
            <person name="Rivas-Marin E."/>
            <person name="Kohn T."/>
            <person name="Peeters S.H."/>
            <person name="Heuer A."/>
            <person name="Rast P."/>
            <person name="Oberbeckmann S."/>
            <person name="Bunk B."/>
            <person name="Jeske O."/>
            <person name="Meyerdierks A."/>
            <person name="Storesund J.E."/>
            <person name="Kallscheuer N."/>
            <person name="Luecker S."/>
            <person name="Lage O.M."/>
            <person name="Pohl T."/>
            <person name="Merkel B.J."/>
            <person name="Hornburger P."/>
            <person name="Mueller R.-W."/>
            <person name="Bruemmer F."/>
            <person name="Labrenz M."/>
            <person name="Spormann A.M."/>
            <person name="Op den Camp H."/>
            <person name="Overmann J."/>
            <person name="Amann R."/>
            <person name="Jetten M.S.M."/>
            <person name="Mascher T."/>
            <person name="Medema M.H."/>
            <person name="Devos D.P."/>
            <person name="Kaster A.-K."/>
            <person name="Ovreas L."/>
            <person name="Rohde M."/>
            <person name="Galperin M.Y."/>
            <person name="Jogler C."/>
        </authorList>
    </citation>
    <scope>NUCLEOTIDE SEQUENCE [LARGE SCALE GENOMIC DNA]</scope>
    <source>
        <strain evidence="9 10">Pla175</strain>
    </source>
</reference>
<dbReference type="InterPro" id="IPR051804">
    <property type="entry name" value="Carb_Metab_Reg_Kinase/Isom"/>
</dbReference>
<feature type="binding site" evidence="5">
    <location>
        <position position="178"/>
    </location>
    <ligand>
        <name>Zn(2+)</name>
        <dbReference type="ChEBI" id="CHEBI:29105"/>
    </ligand>
</feature>
<feature type="binding site" evidence="5">
    <location>
        <position position="120"/>
    </location>
    <ligand>
        <name>Zn(2+)</name>
        <dbReference type="ChEBI" id="CHEBI:29105"/>
    </ligand>
</feature>
<dbReference type="PIRSF" id="PIRSF036894">
    <property type="entry name" value="PMI_Firm_short"/>
    <property type="match status" value="1"/>
</dbReference>
<gene>
    <name evidence="9" type="primary">gmuF</name>
    <name evidence="9" type="ORF">Pla175_09680</name>
</gene>
<feature type="domain" description="Phosphomannose isomerase type I catalytic" evidence="7">
    <location>
        <begin position="8"/>
        <end position="111"/>
    </location>
</feature>
<keyword evidence="2 5" id="KW-0862">Zinc</keyword>
<evidence type="ECO:0000259" key="8">
    <source>
        <dbReference type="Pfam" id="PF21621"/>
    </source>
</evidence>
<dbReference type="Gene3D" id="2.60.120.10">
    <property type="entry name" value="Jelly Rolls"/>
    <property type="match status" value="2"/>
</dbReference>
<protein>
    <recommendedName>
        <fullName evidence="3">Phosphohexomutase</fullName>
    </recommendedName>
    <alternativeName>
        <fullName evidence="4">Phosphomannose isomerase</fullName>
    </alternativeName>
</protein>
<evidence type="ECO:0000256" key="4">
    <source>
        <dbReference type="ARBA" id="ARBA00030762"/>
    </source>
</evidence>
<comment type="cofactor">
    <cofactor evidence="5">
        <name>Zn(2+)</name>
        <dbReference type="ChEBI" id="CHEBI:29105"/>
    </cofactor>
    <text evidence="5">Binds 1 zinc ion per subunit.</text>
</comment>
<dbReference type="KEGG" id="pnd:Pla175_09680"/>
<evidence type="ECO:0000256" key="3">
    <source>
        <dbReference type="ARBA" id="ARBA00029741"/>
    </source>
</evidence>
<dbReference type="SUPFAM" id="SSF51182">
    <property type="entry name" value="RmlC-like cupins"/>
    <property type="match status" value="1"/>
</dbReference>
<keyword evidence="9" id="KW-0413">Isomerase</keyword>
<evidence type="ECO:0000313" key="9">
    <source>
        <dbReference type="EMBL" id="QDU87603.1"/>
    </source>
</evidence>